<dbReference type="GO" id="GO:0006631">
    <property type="term" value="P:fatty acid metabolic process"/>
    <property type="evidence" value="ECO:0007669"/>
    <property type="project" value="TreeGrafter"/>
</dbReference>
<dbReference type="InterPro" id="IPR000873">
    <property type="entry name" value="AMP-dep_synth/lig_dom"/>
</dbReference>
<dbReference type="AlphaFoldDB" id="A0A918P8K1"/>
<evidence type="ECO:0000313" key="5">
    <source>
        <dbReference type="EMBL" id="GGY90804.1"/>
    </source>
</evidence>
<proteinExistence type="inferred from homology"/>
<feature type="domain" description="AMP-dependent synthetase/ligase" evidence="3">
    <location>
        <begin position="18"/>
        <end position="405"/>
    </location>
</feature>
<keyword evidence="6" id="KW-1185">Reference proteome</keyword>
<protein>
    <submittedName>
        <fullName evidence="5">Fatty-acyl-CoA synthase</fullName>
    </submittedName>
</protein>
<feature type="domain" description="AMP-binding enzyme C-terminal" evidence="4">
    <location>
        <begin position="456"/>
        <end position="533"/>
    </location>
</feature>
<dbReference type="Gene3D" id="3.30.300.30">
    <property type="match status" value="1"/>
</dbReference>
<dbReference type="PANTHER" id="PTHR43201">
    <property type="entry name" value="ACYL-COA SYNTHETASE"/>
    <property type="match status" value="1"/>
</dbReference>
<comment type="similarity">
    <text evidence="1">Belongs to the ATP-dependent AMP-binding enzyme family.</text>
</comment>
<evidence type="ECO:0000259" key="4">
    <source>
        <dbReference type="Pfam" id="PF13193"/>
    </source>
</evidence>
<reference evidence="5" key="1">
    <citation type="journal article" date="2014" name="Int. J. Syst. Evol. Microbiol.">
        <title>Complete genome sequence of Corynebacterium casei LMG S-19264T (=DSM 44701T), isolated from a smear-ripened cheese.</title>
        <authorList>
            <consortium name="US DOE Joint Genome Institute (JGI-PGF)"/>
            <person name="Walter F."/>
            <person name="Albersmeier A."/>
            <person name="Kalinowski J."/>
            <person name="Ruckert C."/>
        </authorList>
    </citation>
    <scope>NUCLEOTIDE SEQUENCE</scope>
    <source>
        <strain evidence="5">KCTC 32255</strain>
    </source>
</reference>
<dbReference type="PANTHER" id="PTHR43201:SF5">
    <property type="entry name" value="MEDIUM-CHAIN ACYL-COA LIGASE ACSF2, MITOCHONDRIAL"/>
    <property type="match status" value="1"/>
</dbReference>
<sequence length="550" mass="58935">MLESRYPQWPDCRLHVLFERIATQFPDRPLILTDTHCWTYAEAARASRAVAAGLVALGVQPGDRVALIMANHPEFVIAKLAIARAGAVAVAINYLLREDELAYVLEQSGSRFVFAMDALRDRDYRPDLAAVLRRVEGLEQVILQGAVGQTGFLNFDALAAMASADDDAALAAHEGPGRADTLSDIVYTSGTTGRPKGVMLTHDMILRAGYSSALTRAFEDGRRVLFALPMYHVFGYVECFVAALFAGGAIIPQTVFDPAAMLDLADRHAATDMVCVPVMTHQLLEAAQARGARPAHLLAYFNSGGANVPGVWDQIRTILGPREIHTAYGMTETTASAVCTRAEDGDGPLLDTNGREKLAGIAGDPALDGLVARYRVADPVSGTVLPEGADGELQVRGPVVTCGYFGKDDETREAFTPDDWLRTGDIGRLLPGGHLRLTGRIKESYRCGGEMVMPREIEDLVSGLPGVQQALAVGVPDPRMGETGCLCIVAAGDGEAALADTILSHCAARLARFKVPRHVLFISAAEVPLTPTGRPQKFLLAALARERLGL</sequence>
<accession>A0A918P8K1</accession>
<dbReference type="EMBL" id="BMZA01000001">
    <property type="protein sequence ID" value="GGY90804.1"/>
    <property type="molecule type" value="Genomic_DNA"/>
</dbReference>
<reference evidence="5" key="2">
    <citation type="submission" date="2020-09" db="EMBL/GenBank/DDBJ databases">
        <authorList>
            <person name="Sun Q."/>
            <person name="Kim S."/>
        </authorList>
    </citation>
    <scope>NUCLEOTIDE SEQUENCE</scope>
    <source>
        <strain evidence="5">KCTC 32255</strain>
    </source>
</reference>
<evidence type="ECO:0000259" key="3">
    <source>
        <dbReference type="Pfam" id="PF00501"/>
    </source>
</evidence>
<evidence type="ECO:0000313" key="6">
    <source>
        <dbReference type="Proteomes" id="UP000648075"/>
    </source>
</evidence>
<dbReference type="GO" id="GO:0031956">
    <property type="term" value="F:medium-chain fatty acid-CoA ligase activity"/>
    <property type="evidence" value="ECO:0007669"/>
    <property type="project" value="TreeGrafter"/>
</dbReference>
<dbReference type="InterPro" id="IPR020845">
    <property type="entry name" value="AMP-binding_CS"/>
</dbReference>
<gene>
    <name evidence="5" type="ORF">GCM10011614_01850</name>
</gene>
<keyword evidence="2" id="KW-0436">Ligase</keyword>
<evidence type="ECO:0000256" key="1">
    <source>
        <dbReference type="ARBA" id="ARBA00006432"/>
    </source>
</evidence>
<dbReference type="InterPro" id="IPR025110">
    <property type="entry name" value="AMP-bd_C"/>
</dbReference>
<dbReference type="SUPFAM" id="SSF56801">
    <property type="entry name" value="Acetyl-CoA synthetase-like"/>
    <property type="match status" value="1"/>
</dbReference>
<dbReference type="InterPro" id="IPR045851">
    <property type="entry name" value="AMP-bd_C_sf"/>
</dbReference>
<name>A0A918P8K1_9SPHN</name>
<dbReference type="PROSITE" id="PS00455">
    <property type="entry name" value="AMP_BINDING"/>
    <property type="match status" value="1"/>
</dbReference>
<dbReference type="Proteomes" id="UP000648075">
    <property type="component" value="Unassembled WGS sequence"/>
</dbReference>
<dbReference type="Gene3D" id="3.40.50.12780">
    <property type="entry name" value="N-terminal domain of ligase-like"/>
    <property type="match status" value="1"/>
</dbReference>
<dbReference type="RefSeq" id="WP_189619216.1">
    <property type="nucleotide sequence ID" value="NZ_BMZA01000001.1"/>
</dbReference>
<dbReference type="Pfam" id="PF13193">
    <property type="entry name" value="AMP-binding_C"/>
    <property type="match status" value="1"/>
</dbReference>
<dbReference type="Pfam" id="PF00501">
    <property type="entry name" value="AMP-binding"/>
    <property type="match status" value="1"/>
</dbReference>
<organism evidence="5 6">
    <name type="scientific">Novosphingobium colocasiae</name>
    <dbReference type="NCBI Taxonomy" id="1256513"/>
    <lineage>
        <taxon>Bacteria</taxon>
        <taxon>Pseudomonadati</taxon>
        <taxon>Pseudomonadota</taxon>
        <taxon>Alphaproteobacteria</taxon>
        <taxon>Sphingomonadales</taxon>
        <taxon>Sphingomonadaceae</taxon>
        <taxon>Novosphingobium</taxon>
    </lineage>
</organism>
<dbReference type="InterPro" id="IPR042099">
    <property type="entry name" value="ANL_N_sf"/>
</dbReference>
<comment type="caution">
    <text evidence="5">The sequence shown here is derived from an EMBL/GenBank/DDBJ whole genome shotgun (WGS) entry which is preliminary data.</text>
</comment>
<evidence type="ECO:0000256" key="2">
    <source>
        <dbReference type="ARBA" id="ARBA00022598"/>
    </source>
</evidence>